<dbReference type="GO" id="GO:0061035">
    <property type="term" value="P:regulation of cartilage development"/>
    <property type="evidence" value="ECO:0007669"/>
    <property type="project" value="Ensembl"/>
</dbReference>
<keyword evidence="5 12" id="KW-0732">Signal</keyword>
<dbReference type="PROSITE" id="PS50853">
    <property type="entry name" value="FN3"/>
    <property type="match status" value="2"/>
</dbReference>
<organism evidence="15 16">
    <name type="scientific">Anabas testudineus</name>
    <name type="common">Climbing perch</name>
    <name type="synonym">Anthias testudineus</name>
    <dbReference type="NCBI Taxonomy" id="64144"/>
    <lineage>
        <taxon>Eukaryota</taxon>
        <taxon>Metazoa</taxon>
        <taxon>Chordata</taxon>
        <taxon>Craniata</taxon>
        <taxon>Vertebrata</taxon>
        <taxon>Euteleostomi</taxon>
        <taxon>Actinopterygii</taxon>
        <taxon>Neopterygii</taxon>
        <taxon>Teleostei</taxon>
        <taxon>Neoteleostei</taxon>
        <taxon>Acanthomorphata</taxon>
        <taxon>Anabantaria</taxon>
        <taxon>Anabantiformes</taxon>
        <taxon>Anabantoidei</taxon>
        <taxon>Anabantidae</taxon>
        <taxon>Anabas</taxon>
    </lineage>
</organism>
<keyword evidence="7" id="KW-0084">Basement membrane</keyword>
<keyword evidence="16" id="KW-1185">Reference proteome</keyword>
<name>A0A3Q1H9U6_ANATE</name>
<dbReference type="Pfam" id="PF00092">
    <property type="entry name" value="VWA"/>
    <property type="match status" value="1"/>
</dbReference>
<evidence type="ECO:0000256" key="9">
    <source>
        <dbReference type="ARBA" id="ARBA00029542"/>
    </source>
</evidence>
<dbReference type="InterPro" id="IPR002035">
    <property type="entry name" value="VWF_A"/>
</dbReference>
<keyword evidence="4" id="KW-0597">Phosphoprotein</keyword>
<evidence type="ECO:0000256" key="7">
    <source>
        <dbReference type="ARBA" id="ARBA00022869"/>
    </source>
</evidence>
<evidence type="ECO:0000256" key="2">
    <source>
        <dbReference type="ARBA" id="ARBA00022525"/>
    </source>
</evidence>
<dbReference type="InterPro" id="IPR036116">
    <property type="entry name" value="FN3_sf"/>
</dbReference>
<dbReference type="PRINTS" id="PR00453">
    <property type="entry name" value="VWFADOMAIN"/>
</dbReference>
<dbReference type="STRING" id="64144.ENSATEP00000005247"/>
<dbReference type="SMART" id="SM00327">
    <property type="entry name" value="VWA"/>
    <property type="match status" value="1"/>
</dbReference>
<evidence type="ECO:0000259" key="14">
    <source>
        <dbReference type="PROSITE" id="PS50853"/>
    </source>
</evidence>
<feature type="region of interest" description="Disordered" evidence="11">
    <location>
        <begin position="258"/>
        <end position="289"/>
    </location>
</feature>
<keyword evidence="3" id="KW-0272">Extracellular matrix</keyword>
<dbReference type="GO" id="GO:0014032">
    <property type="term" value="P:neural crest cell development"/>
    <property type="evidence" value="ECO:0007669"/>
    <property type="project" value="Ensembl"/>
</dbReference>
<dbReference type="GO" id="GO:0007409">
    <property type="term" value="P:axonogenesis"/>
    <property type="evidence" value="ECO:0007669"/>
    <property type="project" value="Ensembl"/>
</dbReference>
<dbReference type="PROSITE" id="PS50234">
    <property type="entry name" value="VWFA"/>
    <property type="match status" value="1"/>
</dbReference>
<dbReference type="Proteomes" id="UP000265040">
    <property type="component" value="Chromosome 7"/>
</dbReference>
<dbReference type="InParanoid" id="A0A3Q1H9U6"/>
<dbReference type="Gene3D" id="3.40.50.410">
    <property type="entry name" value="von Willebrand factor, type A domain"/>
    <property type="match status" value="1"/>
</dbReference>
<evidence type="ECO:0000256" key="6">
    <source>
        <dbReference type="ARBA" id="ARBA00022737"/>
    </source>
</evidence>
<feature type="domain" description="VWFA" evidence="13">
    <location>
        <begin position="37"/>
        <end position="214"/>
    </location>
</feature>
<dbReference type="AlphaFoldDB" id="A0A3Q1H9U6"/>
<feature type="signal peptide" evidence="12">
    <location>
        <begin position="1"/>
        <end position="22"/>
    </location>
</feature>
<dbReference type="SUPFAM" id="SSF53300">
    <property type="entry name" value="vWA-like"/>
    <property type="match status" value="1"/>
</dbReference>
<evidence type="ECO:0000256" key="1">
    <source>
        <dbReference type="ARBA" id="ARBA00004302"/>
    </source>
</evidence>
<reference evidence="15" key="3">
    <citation type="submission" date="2025-09" db="UniProtKB">
        <authorList>
            <consortium name="Ensembl"/>
        </authorList>
    </citation>
    <scope>IDENTIFICATION</scope>
</reference>
<protein>
    <recommendedName>
        <fullName evidence="9">von Willebrand factor A domain-containing protein 1</fullName>
    </recommendedName>
</protein>
<accession>A0A3Q1H9U6</accession>
<dbReference type="InterPro" id="IPR036465">
    <property type="entry name" value="vWFA_dom_sf"/>
</dbReference>
<dbReference type="Ensembl" id="ENSATET00000005337.3">
    <property type="protein sequence ID" value="ENSATEP00000005247.2"/>
    <property type="gene ID" value="ENSATEG00000003719.3"/>
</dbReference>
<evidence type="ECO:0000259" key="13">
    <source>
        <dbReference type="PROSITE" id="PS50234"/>
    </source>
</evidence>
<evidence type="ECO:0000256" key="4">
    <source>
        <dbReference type="ARBA" id="ARBA00022553"/>
    </source>
</evidence>
<dbReference type="GeneID" id="113167881"/>
<dbReference type="InterPro" id="IPR013783">
    <property type="entry name" value="Ig-like_fold"/>
</dbReference>
<dbReference type="PANTHER" id="PTHR24020:SF77">
    <property type="entry name" value="VON WILLEBRAND FACTOR A DOMAIN-CONTAINING PROTEIN 1"/>
    <property type="match status" value="1"/>
</dbReference>
<evidence type="ECO:0000256" key="10">
    <source>
        <dbReference type="ARBA" id="ARBA00046169"/>
    </source>
</evidence>
<evidence type="ECO:0000313" key="16">
    <source>
        <dbReference type="Proteomes" id="UP000265040"/>
    </source>
</evidence>
<evidence type="ECO:0000256" key="5">
    <source>
        <dbReference type="ARBA" id="ARBA00022729"/>
    </source>
</evidence>
<dbReference type="InterPro" id="IPR050525">
    <property type="entry name" value="ECM_Assembly_Org"/>
</dbReference>
<sequence>MMESHTVWTWMLLCLLLRPLAAQNQAPEAVLNCCEGDVLFLVDSSGSVSSYEHSRMLHFLSELLRPFSLGEDQVRVGLLQVGTQPRLEFGFDTYSSQSGLQGALKNIKPLRGDTNTVEALRMAKEWVLKPGAVNGARKGLPRVLVWLTDGVKPGDVVGPMAELREEGVSVLVVSTGHGNYQIFRQVVSSPLENNLYFVDIDDMSIILEDLRDAIIEIIRAERIHVRDVSTNSATLHWRPVLSGMSGYYDIRFHATGNTGVVGDETGTSPSTSGDDYQRLTQPSDSSSVRLQDLKPDTTYSAELIPQSNEHVFNTLSVTFKTKPEAIFHSPEVLSPAVLTISESGQTSVRVTWGPLQPETVTSYYIEYSGLPRGKLHTATVGRTQNSTFLRDLQPDTTYLVTVTARYASGKEKAMSVKVCTQEVTPALADLQLTTVSSDSVQVDWRGSATGLRGYWLTWEGQQSASQRSSLYLPPDSLSTRLTHLPPLTRVCVSPIYRTARGEGLCCTAQFHSDASLYGYLS</sequence>
<comment type="subcellular location">
    <subcellularLocation>
        <location evidence="1">Secreted</location>
        <location evidence="1">Extracellular space</location>
        <location evidence="1">Extracellular matrix</location>
        <location evidence="1">Basement membrane</location>
    </subcellularLocation>
</comment>
<proteinExistence type="predicted"/>
<feature type="domain" description="Fibronectin type-III" evidence="14">
    <location>
        <begin position="219"/>
        <end position="324"/>
    </location>
</feature>
<dbReference type="GO" id="GO:0005604">
    <property type="term" value="C:basement membrane"/>
    <property type="evidence" value="ECO:0007669"/>
    <property type="project" value="UniProtKB-SubCell"/>
</dbReference>
<dbReference type="SUPFAM" id="SSF49265">
    <property type="entry name" value="Fibronectin type III"/>
    <property type="match status" value="2"/>
</dbReference>
<reference evidence="15" key="2">
    <citation type="submission" date="2025-08" db="UniProtKB">
        <authorList>
            <consortium name="Ensembl"/>
        </authorList>
    </citation>
    <scope>IDENTIFICATION</scope>
</reference>
<keyword evidence="2" id="KW-0964">Secreted</keyword>
<dbReference type="FunCoup" id="A0A3Q1H9U6">
    <property type="interactions" value="945"/>
</dbReference>
<dbReference type="InterPro" id="IPR003961">
    <property type="entry name" value="FN3_dom"/>
</dbReference>
<comment type="function">
    <text evidence="10">Promotes matrix assembly. Involved in the organization of skeletal muscles and in the formation of neuromuscular junctions.</text>
</comment>
<evidence type="ECO:0000256" key="11">
    <source>
        <dbReference type="SAM" id="MobiDB-lite"/>
    </source>
</evidence>
<dbReference type="Gene3D" id="2.60.40.10">
    <property type="entry name" value="Immunoglobulins"/>
    <property type="match status" value="3"/>
</dbReference>
<gene>
    <name evidence="15" type="primary">VWA1</name>
</gene>
<evidence type="ECO:0000313" key="15">
    <source>
        <dbReference type="Ensembl" id="ENSATEP00000005247.2"/>
    </source>
</evidence>
<feature type="chain" id="PRO_5043714036" description="von Willebrand factor A domain-containing protein 1" evidence="12">
    <location>
        <begin position="23"/>
        <end position="521"/>
    </location>
</feature>
<feature type="domain" description="Fibronectin type-III" evidence="14">
    <location>
        <begin position="334"/>
        <end position="426"/>
    </location>
</feature>
<dbReference type="CDD" id="cd00063">
    <property type="entry name" value="FN3"/>
    <property type="match status" value="2"/>
</dbReference>
<dbReference type="Pfam" id="PF00041">
    <property type="entry name" value="fn3"/>
    <property type="match status" value="2"/>
</dbReference>
<dbReference type="GO" id="GO:1902026">
    <property type="term" value="P:regulation of cartilage condensation"/>
    <property type="evidence" value="ECO:0007669"/>
    <property type="project" value="Ensembl"/>
</dbReference>
<evidence type="ECO:0000256" key="8">
    <source>
        <dbReference type="ARBA" id="ARBA00023157"/>
    </source>
</evidence>
<dbReference type="GO" id="GO:0051124">
    <property type="term" value="P:synaptic assembly at neuromuscular junction"/>
    <property type="evidence" value="ECO:0007669"/>
    <property type="project" value="Ensembl"/>
</dbReference>
<evidence type="ECO:0000256" key="12">
    <source>
        <dbReference type="SAM" id="SignalP"/>
    </source>
</evidence>
<dbReference type="PANTHER" id="PTHR24020">
    <property type="entry name" value="COLLAGEN ALPHA"/>
    <property type="match status" value="1"/>
</dbReference>
<dbReference type="SMART" id="SM00060">
    <property type="entry name" value="FN3"/>
    <property type="match status" value="3"/>
</dbReference>
<keyword evidence="8" id="KW-1015">Disulfide bond</keyword>
<dbReference type="GeneTree" id="ENSGT00940000160734"/>
<keyword evidence="6" id="KW-0677">Repeat</keyword>
<dbReference type="RefSeq" id="XP_026224578.1">
    <property type="nucleotide sequence ID" value="XM_026368793.1"/>
</dbReference>
<reference evidence="15" key="1">
    <citation type="submission" date="2021-04" db="EMBL/GenBank/DDBJ databases">
        <authorList>
            <consortium name="Wellcome Sanger Institute Data Sharing"/>
        </authorList>
    </citation>
    <scope>NUCLEOTIDE SEQUENCE [LARGE SCALE GENOMIC DNA]</scope>
</reference>
<evidence type="ECO:0000256" key="3">
    <source>
        <dbReference type="ARBA" id="ARBA00022530"/>
    </source>
</evidence>
<feature type="compositionally biased region" description="Polar residues" evidence="11">
    <location>
        <begin position="265"/>
        <end position="289"/>
    </location>
</feature>
<dbReference type="OMA" id="WMLMCLL"/>